<dbReference type="GO" id="GO:0004175">
    <property type="term" value="F:endopeptidase activity"/>
    <property type="evidence" value="ECO:0007669"/>
    <property type="project" value="TreeGrafter"/>
</dbReference>
<dbReference type="SUPFAM" id="SSF50156">
    <property type="entry name" value="PDZ domain-like"/>
    <property type="match status" value="1"/>
</dbReference>
<evidence type="ECO:0000256" key="1">
    <source>
        <dbReference type="ARBA" id="ARBA00009179"/>
    </source>
</evidence>
<evidence type="ECO:0000256" key="6">
    <source>
        <dbReference type="SAM" id="Phobius"/>
    </source>
</evidence>
<dbReference type="GO" id="GO:0030288">
    <property type="term" value="C:outer membrane-bounded periplasmic space"/>
    <property type="evidence" value="ECO:0007669"/>
    <property type="project" value="TreeGrafter"/>
</dbReference>
<reference evidence="8 9" key="1">
    <citation type="journal article" date="2015" name="Nature">
        <title>rRNA introns, odd ribosomes, and small enigmatic genomes across a large radiation of phyla.</title>
        <authorList>
            <person name="Brown C.T."/>
            <person name="Hug L.A."/>
            <person name="Thomas B.C."/>
            <person name="Sharon I."/>
            <person name="Castelle C.J."/>
            <person name="Singh A."/>
            <person name="Wilkins M.J."/>
            <person name="Williams K.H."/>
            <person name="Banfield J.F."/>
        </authorList>
    </citation>
    <scope>NUCLEOTIDE SEQUENCE [LARGE SCALE GENOMIC DNA]</scope>
</reference>
<dbReference type="NCBIfam" id="TIGR00225">
    <property type="entry name" value="prc"/>
    <property type="match status" value="1"/>
</dbReference>
<dbReference type="STRING" id="1618583.US75_C0001G0084"/>
<dbReference type="GO" id="GO:0008236">
    <property type="term" value="F:serine-type peptidase activity"/>
    <property type="evidence" value="ECO:0007669"/>
    <property type="project" value="UniProtKB-KW"/>
</dbReference>
<keyword evidence="6" id="KW-0472">Membrane</keyword>
<dbReference type="CDD" id="cd06782">
    <property type="entry name" value="cpPDZ_CPP-like"/>
    <property type="match status" value="1"/>
</dbReference>
<keyword evidence="4 5" id="KW-0720">Serine protease</keyword>
<gene>
    <name evidence="8" type="ORF">US75_C0001G0084</name>
</gene>
<dbReference type="Proteomes" id="UP000034096">
    <property type="component" value="Unassembled WGS sequence"/>
</dbReference>
<evidence type="ECO:0000313" key="8">
    <source>
        <dbReference type="EMBL" id="KKQ57027.1"/>
    </source>
</evidence>
<evidence type="ECO:0000313" key="9">
    <source>
        <dbReference type="Proteomes" id="UP000034096"/>
    </source>
</evidence>
<feature type="domain" description="PDZ" evidence="7">
    <location>
        <begin position="116"/>
        <end position="205"/>
    </location>
</feature>
<dbReference type="SMART" id="SM00228">
    <property type="entry name" value="PDZ"/>
    <property type="match status" value="1"/>
</dbReference>
<comment type="similarity">
    <text evidence="1 5">Belongs to the peptidase S41A family.</text>
</comment>
<dbReference type="GO" id="GO:0007165">
    <property type="term" value="P:signal transduction"/>
    <property type="evidence" value="ECO:0007669"/>
    <property type="project" value="TreeGrafter"/>
</dbReference>
<dbReference type="CDD" id="cd07560">
    <property type="entry name" value="Peptidase_S41_CPP"/>
    <property type="match status" value="1"/>
</dbReference>
<dbReference type="Pfam" id="PF03572">
    <property type="entry name" value="Peptidase_S41"/>
    <property type="match status" value="1"/>
</dbReference>
<sequence>MNEKTTGNSKLSFKYLRNTFLIIFFIILIFGLGYFLGIKGFYVNLYGYPKVHIERDIPVTQKDLDFDLFWTVWDRVSDKYYDKDKLVPAKMVYGAIRGMVSAIGDPYTVFLPPSDNKIIQEDLKGSFDGVGIQIGYRKDWLTVIAPVPESPADRKGVLAGDIIYAIKDTEKNIDIKNTQGLSVQEAVSIIRGFKGTTILLTLIREGLDEPLEVELVRDTLDIPSVTVDFVGQDGKIAHVQVIKFSGETEAEWDSKVLEMLTKDFDGMVLDVRNNPGGYLKGAVDLASDFMDVGEVVVIEKSGNYEKEYKVEKMLGRLKNRKLVILINGGSASASEILAGALRDNNKVKIIGDKSFGKGTIQEPQEMDDGVGLHITIAKWLTPGGYWVNEKGLVPDVEVPDDVNTEIDEQLEAAIKELSINI</sequence>
<proteinExistence type="inferred from homology"/>
<keyword evidence="6" id="KW-0812">Transmembrane</keyword>
<dbReference type="InterPro" id="IPR005151">
    <property type="entry name" value="Tail-specific_protease"/>
</dbReference>
<evidence type="ECO:0000256" key="3">
    <source>
        <dbReference type="ARBA" id="ARBA00022801"/>
    </source>
</evidence>
<feature type="transmembrane region" description="Helical" evidence="6">
    <location>
        <begin position="20"/>
        <end position="42"/>
    </location>
</feature>
<dbReference type="SMART" id="SM00245">
    <property type="entry name" value="TSPc"/>
    <property type="match status" value="1"/>
</dbReference>
<dbReference type="EMBL" id="LBUE01000001">
    <property type="protein sequence ID" value="KKQ57027.1"/>
    <property type="molecule type" value="Genomic_DNA"/>
</dbReference>
<dbReference type="InterPro" id="IPR036034">
    <property type="entry name" value="PDZ_sf"/>
</dbReference>
<keyword evidence="6" id="KW-1133">Transmembrane helix</keyword>
<dbReference type="PROSITE" id="PS50106">
    <property type="entry name" value="PDZ"/>
    <property type="match status" value="1"/>
</dbReference>
<evidence type="ECO:0000256" key="2">
    <source>
        <dbReference type="ARBA" id="ARBA00022670"/>
    </source>
</evidence>
<dbReference type="InterPro" id="IPR004447">
    <property type="entry name" value="Peptidase_S41A"/>
</dbReference>
<dbReference type="PANTHER" id="PTHR32060:SF30">
    <property type="entry name" value="CARBOXY-TERMINAL PROCESSING PROTEASE CTPA"/>
    <property type="match status" value="1"/>
</dbReference>
<dbReference type="Gene3D" id="3.90.226.10">
    <property type="entry name" value="2-enoyl-CoA Hydratase, Chain A, domain 1"/>
    <property type="match status" value="1"/>
</dbReference>
<dbReference type="AlphaFoldDB" id="A0A0G0IQQ2"/>
<dbReference type="InterPro" id="IPR029045">
    <property type="entry name" value="ClpP/crotonase-like_dom_sf"/>
</dbReference>
<protein>
    <submittedName>
        <fullName evidence="8">Carboxyl-terminal protease</fullName>
    </submittedName>
</protein>
<evidence type="ECO:0000256" key="5">
    <source>
        <dbReference type="RuleBase" id="RU004404"/>
    </source>
</evidence>
<organism evidence="8 9">
    <name type="scientific">Candidatus Woesebacteria bacterium GW2011_GWC1_38_13</name>
    <dbReference type="NCBI Taxonomy" id="1618583"/>
    <lineage>
        <taxon>Bacteria</taxon>
        <taxon>Candidatus Woeseibacteriota</taxon>
    </lineage>
</organism>
<accession>A0A0G0IQQ2</accession>
<comment type="caution">
    <text evidence="8">The sequence shown here is derived from an EMBL/GenBank/DDBJ whole genome shotgun (WGS) entry which is preliminary data.</text>
</comment>
<dbReference type="GO" id="GO:0006508">
    <property type="term" value="P:proteolysis"/>
    <property type="evidence" value="ECO:0007669"/>
    <property type="project" value="UniProtKB-KW"/>
</dbReference>
<dbReference type="Gene3D" id="3.30.750.44">
    <property type="match status" value="1"/>
</dbReference>
<dbReference type="PANTHER" id="PTHR32060">
    <property type="entry name" value="TAIL-SPECIFIC PROTEASE"/>
    <property type="match status" value="1"/>
</dbReference>
<dbReference type="SUPFAM" id="SSF52096">
    <property type="entry name" value="ClpP/crotonase"/>
    <property type="match status" value="1"/>
</dbReference>
<evidence type="ECO:0000259" key="7">
    <source>
        <dbReference type="PROSITE" id="PS50106"/>
    </source>
</evidence>
<dbReference type="InterPro" id="IPR001478">
    <property type="entry name" value="PDZ"/>
</dbReference>
<dbReference type="Gene3D" id="2.30.42.10">
    <property type="match status" value="1"/>
</dbReference>
<keyword evidence="3 5" id="KW-0378">Hydrolase</keyword>
<evidence type="ECO:0000256" key="4">
    <source>
        <dbReference type="ARBA" id="ARBA00022825"/>
    </source>
</evidence>
<name>A0A0G0IQQ2_9BACT</name>
<keyword evidence="2 5" id="KW-0645">Protease</keyword>